<dbReference type="RefSeq" id="WP_311159998.1">
    <property type="nucleotide sequence ID" value="NZ_JAVQLW010000001.1"/>
</dbReference>
<comment type="caution">
    <text evidence="1">The sequence shown here is derived from an EMBL/GenBank/DDBJ whole genome shotgun (WGS) entry which is preliminary data.</text>
</comment>
<reference evidence="2" key="1">
    <citation type="submission" date="2023-07" db="EMBL/GenBank/DDBJ databases">
        <title>Paracoccus sp. MBLB3053 whole genome sequence.</title>
        <authorList>
            <person name="Hwang C.Y."/>
            <person name="Cho E.-S."/>
            <person name="Seo M.-J."/>
        </authorList>
    </citation>
    <scope>NUCLEOTIDE SEQUENCE [LARGE SCALE GENOMIC DNA]</scope>
    <source>
        <strain evidence="2">MBLB3053</strain>
    </source>
</reference>
<evidence type="ECO:0000313" key="1">
    <source>
        <dbReference type="EMBL" id="MDS9467827.1"/>
    </source>
</evidence>
<accession>A0ABU2HS19</accession>
<dbReference type="EMBL" id="JAVQLW010000001">
    <property type="protein sequence ID" value="MDS9467827.1"/>
    <property type="molecule type" value="Genomic_DNA"/>
</dbReference>
<gene>
    <name evidence="1" type="ORF">RGQ15_09630</name>
</gene>
<organism evidence="1 2">
    <name type="scientific">Paracoccus aurantius</name>
    <dbReference type="NCBI Taxonomy" id="3073814"/>
    <lineage>
        <taxon>Bacteria</taxon>
        <taxon>Pseudomonadati</taxon>
        <taxon>Pseudomonadota</taxon>
        <taxon>Alphaproteobacteria</taxon>
        <taxon>Rhodobacterales</taxon>
        <taxon>Paracoccaceae</taxon>
        <taxon>Paracoccus</taxon>
    </lineage>
</organism>
<protein>
    <submittedName>
        <fullName evidence="1">Uncharacterized protein</fullName>
    </submittedName>
</protein>
<keyword evidence="2" id="KW-1185">Reference proteome</keyword>
<name>A0ABU2HS19_9RHOB</name>
<dbReference type="Proteomes" id="UP001269144">
    <property type="component" value="Unassembled WGS sequence"/>
</dbReference>
<evidence type="ECO:0000313" key="2">
    <source>
        <dbReference type="Proteomes" id="UP001269144"/>
    </source>
</evidence>
<sequence length="311" mass="33225">MKSLQFLGVAQAARYGSLPEKLSAPNPLKEAVLEPLRERNAVFDHFFYDIGVLTTDEVEMLAPWYAKEGALILVQPSDIGGLTVWAHFDAFQADAAATPCDCLAVAGVGSSALGTAAFGRNVADAIGKPVLAVVSGYGLSDLAAEALGGFFWFGWMNSLRHAFESLDVATRISPSSLEYSTGSISSAIRGSLDVKTVHALCAQTDISLLVGHSKGNLVISEALYMLSELAPQRSKAMGKQGRIATISAKIQMPRDWHDVIDIMGDMDGFGLLNSRLDIPTDHRVTGAWHHTNTELPFHLPVTRALSAAMAG</sequence>
<proteinExistence type="predicted"/>